<sequence>MAFDIDRYARASERVGWEDLELDVFRDDPLPPETLRTLRYMCDIEYHTVCYLRDMLVTPSRKDRDVSAFMTIWNHEEFWHGEALAHVLALHGITVTYDDLKARRVKLGWRDRIAPVRQSLLSNLVGTDFVAVHMVWGAVNERTAAAAYKRLAALGDHAVLGELLRRIAAQESRHIAFYTTQARDRLAASTRAQRLARQALRIAWQPVGSGISDDGEVAHVMNHLFAGPEGRREVEAIDRHVGKLPGLSGLTVVADTMAARGVPA</sequence>
<dbReference type="EMBL" id="BAABBA010000030">
    <property type="protein sequence ID" value="GAA3510636.1"/>
    <property type="molecule type" value="Genomic_DNA"/>
</dbReference>
<evidence type="ECO:0000313" key="2">
    <source>
        <dbReference type="Proteomes" id="UP001499841"/>
    </source>
</evidence>
<dbReference type="Proteomes" id="UP001499841">
    <property type="component" value="Unassembled WGS sequence"/>
</dbReference>
<keyword evidence="2" id="KW-1185">Reference proteome</keyword>
<gene>
    <name evidence="1" type="ORF">GCM10022262_38430</name>
</gene>
<comment type="caution">
    <text evidence="1">The sequence shown here is derived from an EMBL/GenBank/DDBJ whole genome shotgun (WGS) entry which is preliminary data.</text>
</comment>
<organism evidence="1 2">
    <name type="scientific">Georgenia daeguensis</name>
    <dbReference type="NCBI Taxonomy" id="908355"/>
    <lineage>
        <taxon>Bacteria</taxon>
        <taxon>Bacillati</taxon>
        <taxon>Actinomycetota</taxon>
        <taxon>Actinomycetes</taxon>
        <taxon>Micrococcales</taxon>
        <taxon>Bogoriellaceae</taxon>
        <taxon>Georgenia</taxon>
    </lineage>
</organism>
<dbReference type="Gene3D" id="1.10.620.20">
    <property type="entry name" value="Ribonucleotide Reductase, subunit A"/>
    <property type="match status" value="1"/>
</dbReference>
<proteinExistence type="predicted"/>
<reference evidence="2" key="1">
    <citation type="journal article" date="2019" name="Int. J. Syst. Evol. Microbiol.">
        <title>The Global Catalogue of Microorganisms (GCM) 10K type strain sequencing project: providing services to taxonomists for standard genome sequencing and annotation.</title>
        <authorList>
            <consortium name="The Broad Institute Genomics Platform"/>
            <consortium name="The Broad Institute Genome Sequencing Center for Infectious Disease"/>
            <person name="Wu L."/>
            <person name="Ma J."/>
        </authorList>
    </citation>
    <scope>NUCLEOTIDE SEQUENCE [LARGE SCALE GENOMIC DNA]</scope>
    <source>
        <strain evidence="2">JCM 17459</strain>
    </source>
</reference>
<dbReference type="InterPro" id="IPR012348">
    <property type="entry name" value="RNR-like"/>
</dbReference>
<accession>A0ABP6UN29</accession>
<protein>
    <submittedName>
        <fullName evidence="1">Ferritin-like domain-containing protein</fullName>
    </submittedName>
</protein>
<dbReference type="RefSeq" id="WP_345044916.1">
    <property type="nucleotide sequence ID" value="NZ_BAABBA010000030.1"/>
</dbReference>
<dbReference type="SUPFAM" id="SSF47240">
    <property type="entry name" value="Ferritin-like"/>
    <property type="match status" value="1"/>
</dbReference>
<evidence type="ECO:0000313" key="1">
    <source>
        <dbReference type="EMBL" id="GAA3510636.1"/>
    </source>
</evidence>
<name>A0ABP6UN29_9MICO</name>
<dbReference type="InterPro" id="IPR009078">
    <property type="entry name" value="Ferritin-like_SF"/>
</dbReference>